<dbReference type="Proteomes" id="UP000694660">
    <property type="component" value="Unassembled WGS sequence"/>
</dbReference>
<dbReference type="InterPro" id="IPR002821">
    <property type="entry name" value="Hydantoinase_A"/>
</dbReference>
<dbReference type="Pfam" id="PF05378">
    <property type="entry name" value="Hydant_A_N"/>
    <property type="match status" value="1"/>
</dbReference>
<dbReference type="InterPro" id="IPR008040">
    <property type="entry name" value="Hydant_A_N"/>
</dbReference>
<dbReference type="SUPFAM" id="SSF53067">
    <property type="entry name" value="Actin-like ATPase domain"/>
    <property type="match status" value="1"/>
</dbReference>
<dbReference type="GO" id="GO:0005829">
    <property type="term" value="C:cytosol"/>
    <property type="evidence" value="ECO:0007669"/>
    <property type="project" value="TreeGrafter"/>
</dbReference>
<evidence type="ECO:0000259" key="1">
    <source>
        <dbReference type="Pfam" id="PF01968"/>
    </source>
</evidence>
<dbReference type="PANTHER" id="PTHR11365">
    <property type="entry name" value="5-OXOPROLINASE RELATED"/>
    <property type="match status" value="1"/>
</dbReference>
<evidence type="ECO:0000259" key="2">
    <source>
        <dbReference type="Pfam" id="PF05378"/>
    </source>
</evidence>
<dbReference type="GO" id="GO:0006749">
    <property type="term" value="P:glutathione metabolic process"/>
    <property type="evidence" value="ECO:0007669"/>
    <property type="project" value="TreeGrafter"/>
</dbReference>
<dbReference type="InterPro" id="IPR043129">
    <property type="entry name" value="ATPase_NBD"/>
</dbReference>
<keyword evidence="4" id="KW-1185">Reference proteome</keyword>
<proteinExistence type="predicted"/>
<evidence type="ECO:0000313" key="3">
    <source>
        <dbReference type="EMBL" id="MBT0961897.1"/>
    </source>
</evidence>
<feature type="domain" description="Hydantoinase A/oxoprolinase" evidence="1">
    <location>
        <begin position="185"/>
        <end position="327"/>
    </location>
</feature>
<dbReference type="RefSeq" id="WP_214361654.1">
    <property type="nucleotide sequence ID" value="NZ_JAEKFT010000012.1"/>
</dbReference>
<dbReference type="PANTHER" id="PTHR11365:SF2">
    <property type="entry name" value="5-OXOPROLINASE"/>
    <property type="match status" value="1"/>
</dbReference>
<gene>
    <name evidence="3" type="ORF">I8J34_12010</name>
</gene>
<organism evidence="3 4">
    <name type="scientific">Denitromonas iodatirespirans</name>
    <dbReference type="NCBI Taxonomy" id="2795389"/>
    <lineage>
        <taxon>Bacteria</taxon>
        <taxon>Pseudomonadati</taxon>
        <taxon>Pseudomonadota</taxon>
        <taxon>Betaproteobacteria</taxon>
        <taxon>Rhodocyclales</taxon>
        <taxon>Zoogloeaceae</taxon>
        <taxon>Denitromonas</taxon>
    </lineage>
</organism>
<dbReference type="EMBL" id="JAEKFT010000012">
    <property type="protein sequence ID" value="MBT0961897.1"/>
    <property type="molecule type" value="Genomic_DNA"/>
</dbReference>
<dbReference type="GO" id="GO:0017168">
    <property type="term" value="F:5-oxoprolinase (ATP-hydrolyzing) activity"/>
    <property type="evidence" value="ECO:0007669"/>
    <property type="project" value="TreeGrafter"/>
</dbReference>
<reference evidence="4" key="1">
    <citation type="journal article" date="2022" name="ISME J.">
        <title>Genetic and phylogenetic analysis of dissimilatory iodate-reducing bacteria identifies potential niches across the world's oceans.</title>
        <authorList>
            <person name="Reyes-Umana V."/>
            <person name="Henning Z."/>
            <person name="Lee K."/>
            <person name="Barnum T.P."/>
            <person name="Coates J.D."/>
        </authorList>
    </citation>
    <scope>NUCLEOTIDE SEQUENCE [LARGE SCALE GENOMIC DNA]</scope>
    <source>
        <strain evidence="4">IR12</strain>
    </source>
</reference>
<sequence>MSLMLGIDTGGTFTDAALVDDRREVVAVAKQLTTRHDLTVGIARAIDSLPPEHLGEVAMVSLSTTLTTNSVVEGKGSPVCALLIGYDEQQVRNSGLAELLGPESIVTIAGGHDAAGQEDTALDEQAVRAAILNWRDKVSAFAISATFSVRNPGHEIRVRELVRELSHKPVTCGHELASSLGAPRRAATVALNARMIAHVQQLIESVETILAARGIHAPLMIVKGDGSLVNASSAMQRPVGTVLSGPAASVLGACALSGLRDAIVADMGGTTTDIAVVRNGRPELSFDGALIGGWQPMIEAVRIYSIGLGGDSEVRFSGGLGIAIGPRRVVPLSLLASEHPEVLPALERQAVSSPNGSQLRFALRLQHDEAQLGRLPDDERQAWERLAKGPVDIERTVVEDRRLARALARLERRGMAIYSGFTPTDAAHVLGISSHWSTPAAMLGARIWARQMRHLYGFGTWPEGDAEGPSRQVFDLVIEGISQKLIEAGLHEQNQLAAAQADKLSRLLTEITLEQRRDPTKPSVFSISFAADTPVVAVGGPAASYYPEVAQGLRVGLYMPRFAEVANAVGAVLGEVAQRVHLTIAQPVRGTFRVFTQRGPKDFRQLDTAIEHARELAAAEATELALAAGAASVQVAFEHDENKVSNDIDGDVFFEMRLTAVASGPPCARIGGAAEQACAVR</sequence>
<feature type="domain" description="Hydantoinase/oxoprolinase N-terminal" evidence="2">
    <location>
        <begin position="5"/>
        <end position="165"/>
    </location>
</feature>
<dbReference type="InterPro" id="IPR045079">
    <property type="entry name" value="Oxoprolinase-like"/>
</dbReference>
<accession>A0A944HBP9</accession>
<name>A0A944HBP9_DENI1</name>
<dbReference type="Pfam" id="PF01968">
    <property type="entry name" value="Hydantoinase_A"/>
    <property type="match status" value="1"/>
</dbReference>
<evidence type="ECO:0000313" key="4">
    <source>
        <dbReference type="Proteomes" id="UP000694660"/>
    </source>
</evidence>
<comment type="caution">
    <text evidence="3">The sequence shown here is derived from an EMBL/GenBank/DDBJ whole genome shotgun (WGS) entry which is preliminary data.</text>
</comment>
<dbReference type="AlphaFoldDB" id="A0A944HBP9"/>
<protein>
    <submittedName>
        <fullName evidence="3">Hydantoinase/oxoprolinase family protein</fullName>
    </submittedName>
</protein>